<gene>
    <name evidence="4" type="ORF">N864_04215</name>
</gene>
<proteinExistence type="predicted"/>
<keyword evidence="5" id="KW-1185">Reference proteome</keyword>
<dbReference type="EMBL" id="AWQS01000010">
    <property type="protein sequence ID" value="EWT07502.1"/>
    <property type="molecule type" value="Genomic_DNA"/>
</dbReference>
<dbReference type="PANTHER" id="PTHR43794">
    <property type="entry name" value="AMINOHYDROLASE SSNA-RELATED"/>
    <property type="match status" value="1"/>
</dbReference>
<protein>
    <submittedName>
        <fullName evidence="4">Amidohydrolase</fullName>
    </submittedName>
</protein>
<feature type="region of interest" description="Disordered" evidence="2">
    <location>
        <begin position="1"/>
        <end position="38"/>
    </location>
</feature>
<evidence type="ECO:0000259" key="3">
    <source>
        <dbReference type="Pfam" id="PF01979"/>
    </source>
</evidence>
<sequence>MAARPVTDGDDRPPDDAFERAYQRGITEELPRPPERTRALPPAPFALHGAVITPEGAWSSGYVTVAGGVIDRVSRRRPSSVDVLETDGVILPGLLDLHGHPEFNVFAAWEPPKRYANRYAWRRSKEYQELVRDPQNRLLKELPPHTQTRYAEVRALVGGVTGIQGASGASTSRSEPLVRNVDQWVFGTHRARSLIDLPSGSFGLPTFTRILDQIRSGEVTAFYLHLSEGARGDRVSAKEFQHFLDLGGATPATNLIHASALTADDLHTAAEAGCRLVWSPQSNLRLYGETTLAGAALDAGMPVALGADWLPSGSTSLLAELKVARRQLAEQGHPMAAADLVAMVTTVAARVAGLEDRLGSVAVGRPADLVVLERHHSDPYESVCLADPSWVRLVTIGGDVTYGRADWFDTLSGRAAGHTIEDLLAWGKPMRLDTGFQGPGEPPLSEVRAALVGAYAPVGPIFA</sequence>
<dbReference type="Gene3D" id="3.20.20.140">
    <property type="entry name" value="Metal-dependent hydrolases"/>
    <property type="match status" value="1"/>
</dbReference>
<accession>W9GR44</accession>
<name>W9GR44_9MICO</name>
<evidence type="ECO:0000256" key="2">
    <source>
        <dbReference type="SAM" id="MobiDB-lite"/>
    </source>
</evidence>
<dbReference type="GO" id="GO:0016810">
    <property type="term" value="F:hydrolase activity, acting on carbon-nitrogen (but not peptide) bonds"/>
    <property type="evidence" value="ECO:0007669"/>
    <property type="project" value="InterPro"/>
</dbReference>
<dbReference type="SUPFAM" id="SSF51338">
    <property type="entry name" value="Composite domain of metallo-dependent hydrolases"/>
    <property type="match status" value="1"/>
</dbReference>
<feature type="domain" description="Amidohydrolase-related" evidence="3">
    <location>
        <begin position="258"/>
        <end position="399"/>
    </location>
</feature>
<evidence type="ECO:0000313" key="4">
    <source>
        <dbReference type="EMBL" id="EWT07502.1"/>
    </source>
</evidence>
<dbReference type="PATRIC" id="fig|584657.3.peg.516"/>
<dbReference type="InterPro" id="IPR032466">
    <property type="entry name" value="Metal_Hydrolase"/>
</dbReference>
<dbReference type="RefSeq" id="WP_051518099.1">
    <property type="nucleotide sequence ID" value="NZ_AWQS01000010.1"/>
</dbReference>
<dbReference type="InterPro" id="IPR011059">
    <property type="entry name" value="Metal-dep_hydrolase_composite"/>
</dbReference>
<reference evidence="5" key="1">
    <citation type="submission" date="2013-08" db="EMBL/GenBank/DDBJ databases">
        <title>Intrasporangium oryzae NRRL B-24470.</title>
        <authorList>
            <person name="Liu H."/>
            <person name="Wang G."/>
        </authorList>
    </citation>
    <scope>NUCLEOTIDE SEQUENCE [LARGE SCALE GENOMIC DNA]</scope>
    <source>
        <strain evidence="5">Q5-1</strain>
    </source>
</reference>
<dbReference type="InterPro" id="IPR050287">
    <property type="entry name" value="MTA/SAH_deaminase"/>
</dbReference>
<dbReference type="SUPFAM" id="SSF51556">
    <property type="entry name" value="Metallo-dependent hydrolases"/>
    <property type="match status" value="1"/>
</dbReference>
<evidence type="ECO:0000313" key="5">
    <source>
        <dbReference type="Proteomes" id="UP000019494"/>
    </source>
</evidence>
<evidence type="ECO:0000256" key="1">
    <source>
        <dbReference type="ARBA" id="ARBA00022801"/>
    </source>
</evidence>
<dbReference type="Pfam" id="PF01979">
    <property type="entry name" value="Amidohydro_1"/>
    <property type="match status" value="1"/>
</dbReference>
<feature type="compositionally biased region" description="Basic and acidic residues" evidence="2">
    <location>
        <begin position="7"/>
        <end position="38"/>
    </location>
</feature>
<dbReference type="Proteomes" id="UP000019494">
    <property type="component" value="Unassembled WGS sequence"/>
</dbReference>
<dbReference type="AlphaFoldDB" id="W9GR44"/>
<dbReference type="PANTHER" id="PTHR43794:SF11">
    <property type="entry name" value="AMIDOHYDROLASE-RELATED DOMAIN-CONTAINING PROTEIN"/>
    <property type="match status" value="1"/>
</dbReference>
<organism evidence="4 5">
    <name type="scientific">Intrasporangium chromatireducens Q5-1</name>
    <dbReference type="NCBI Taxonomy" id="584657"/>
    <lineage>
        <taxon>Bacteria</taxon>
        <taxon>Bacillati</taxon>
        <taxon>Actinomycetota</taxon>
        <taxon>Actinomycetes</taxon>
        <taxon>Micrococcales</taxon>
        <taxon>Intrasporangiaceae</taxon>
        <taxon>Intrasporangium</taxon>
    </lineage>
</organism>
<dbReference type="InterPro" id="IPR006680">
    <property type="entry name" value="Amidohydro-rel"/>
</dbReference>
<keyword evidence="1 4" id="KW-0378">Hydrolase</keyword>
<dbReference type="OrthoDB" id="3238066at2"/>
<comment type="caution">
    <text evidence="4">The sequence shown here is derived from an EMBL/GenBank/DDBJ whole genome shotgun (WGS) entry which is preliminary data.</text>
</comment>